<dbReference type="Proteomes" id="UP000234560">
    <property type="component" value="Chromosome"/>
</dbReference>
<dbReference type="RefSeq" id="WP_143485551.1">
    <property type="nucleotide sequence ID" value="NZ_CP136958.1"/>
</dbReference>
<evidence type="ECO:0000313" key="2">
    <source>
        <dbReference type="Proteomes" id="UP000234560"/>
    </source>
</evidence>
<protein>
    <submittedName>
        <fullName evidence="1">Uncharacterized protein</fullName>
    </submittedName>
</protein>
<dbReference type="EMBL" id="CP136958">
    <property type="protein sequence ID" value="WOT02747.1"/>
    <property type="molecule type" value="Genomic_DNA"/>
</dbReference>
<accession>A0AAF0YSU4</accession>
<sequence>MPGIEVSFEDFPLDIRDAVEAVVCATQVPFMKLKAAPEESAKTENVFLSVETIFADTERRQENLEVLLSTHINTLYSLHKQYQVEGVTALHITYCSVDKSEEYFTLAKVIDELNASAEAFLFALIPYEHPAEGYPKPTNGHIDAVILPNKYSAERFSVLSEPSVKALNNCAAYRKSSIFVRSGLDDDDLWSSNALSTISEVARAAAEIQGREVKGIGIGCQMVYYPLKYGQLDRAQMRVVLTGSKFYMSRRSNLIELHSPYTLPESFSTNVRRQFRSQNVDLYLVRNCKPYFVYVRNGKNLSTMDKSQHYIDLEESNIAVGRDIAVISAATASALRCSAPPLTVDSFSIDPPTLAAHAELSNETSVLKIHGNFNEVVEAHGFKENDTLEVVINYSVGDGRSEVRMPFAGDGYEVLANGWVERTLVRIENEGNTVASSWLRGSEPFLS</sequence>
<dbReference type="AlphaFoldDB" id="A0AAF0YSU4"/>
<reference evidence="1" key="2">
    <citation type="submission" date="2023-10" db="EMBL/GenBank/DDBJ databases">
        <authorList>
            <person name="Choi B."/>
        </authorList>
    </citation>
    <scope>NUCLEOTIDE SEQUENCE</scope>
    <source>
        <strain evidence="1">UMB0763</strain>
    </source>
</reference>
<proteinExistence type="predicted"/>
<name>A0AAF0YSU4_9CORY</name>
<reference evidence="1" key="1">
    <citation type="submission" date="2017-12" db="EMBL/GenBank/DDBJ databases">
        <authorList>
            <person name="Thomas-White K."/>
            <person name="Wolfe A.J."/>
        </authorList>
    </citation>
    <scope>NUCLEOTIDE SEQUENCE</scope>
    <source>
        <strain evidence="1">UMB0763</strain>
    </source>
</reference>
<organism evidence="1 2">
    <name type="scientific">Corynebacterium pyruviciproducens</name>
    <dbReference type="NCBI Taxonomy" id="598660"/>
    <lineage>
        <taxon>Bacteria</taxon>
        <taxon>Bacillati</taxon>
        <taxon>Actinomycetota</taxon>
        <taxon>Actinomycetes</taxon>
        <taxon>Mycobacteriales</taxon>
        <taxon>Corynebacteriaceae</taxon>
        <taxon>Corynebacterium</taxon>
    </lineage>
</organism>
<gene>
    <name evidence="1" type="ORF">CYJ47_02945</name>
</gene>
<evidence type="ECO:0000313" key="1">
    <source>
        <dbReference type="EMBL" id="WOT02747.1"/>
    </source>
</evidence>
<dbReference type="KEGG" id="cpyr:CYJ47_02945"/>